<dbReference type="OrthoDB" id="177070at2"/>
<comment type="caution">
    <text evidence="3">The sequence shown here is derived from an EMBL/GenBank/DDBJ whole genome shotgun (WGS) entry which is preliminary data.</text>
</comment>
<reference evidence="3 4" key="1">
    <citation type="submission" date="2019-05" db="EMBL/GenBank/DDBJ databases">
        <title>Verrucobacter flavum gen. nov., sp. nov. a new member of the family Verrucomicrobiaceae.</title>
        <authorList>
            <person name="Szuroczki S."/>
            <person name="Abbaszade G."/>
            <person name="Szabo A."/>
            <person name="Felfoldi T."/>
            <person name="Schumann P."/>
            <person name="Boka K."/>
            <person name="Keki Z."/>
            <person name="Toumi M."/>
            <person name="Toth E."/>
        </authorList>
    </citation>
    <scope>NUCLEOTIDE SEQUENCE [LARGE SCALE GENOMIC DNA]</scope>
    <source>
        <strain evidence="3 4">MG-N-17</strain>
    </source>
</reference>
<dbReference type="EMBL" id="VAUV01000003">
    <property type="protein sequence ID" value="TLD71928.1"/>
    <property type="molecule type" value="Genomic_DNA"/>
</dbReference>
<name>A0A5R8KHZ6_9BACT</name>
<evidence type="ECO:0000313" key="3">
    <source>
        <dbReference type="EMBL" id="TLD71928.1"/>
    </source>
</evidence>
<dbReference type="Gene3D" id="2.40.50.90">
    <property type="match status" value="1"/>
</dbReference>
<evidence type="ECO:0000256" key="2">
    <source>
        <dbReference type="SAM" id="SignalP"/>
    </source>
</evidence>
<proteinExistence type="predicted"/>
<keyword evidence="4" id="KW-1185">Reference proteome</keyword>
<sequence>MPLFLQSGINLLKVTFLRPIFLSFLFATLAYSQDAAPTPPPPPEPSELRLLRQQVQQQTLTASTTLTEQYIKALAAIEQEAAASGDYEQAHNAQQRRTALAQVQSLASLTNTIVLKPSQARLVGAVNYDTASDSLGPWRAAGNSATWDVTKITPGSYDIIVTYGVASTGDPPARYIPTYNPRTGGEFEFFEASNLAGAALNRRTAIVADTGAWTTHNTLQLSPPFQLTRTTASFSVRITRANGDGGVMQLKEIRLTPSAPSNTTTLALDTPSDPVNTLRSVYQQKYKTIATPIITSYLQALQTRLAEATSLQQIDSIAELQAELDRTTKWLERPLAPARTRAAISLFEDAEEEWTDVTFVNHASNTGDRFLIQHQGKQIPVRLKTVTCPPPTDEAAGELQHYAAYFHINPENALAIGKQAREFTATALANKPLRLLTNGQKDRDGTLRVTIYVPHLGDYAGILVDNGLAAITPLPKPRRDSRLVIPDPCHGALKERESTARARPTPPGAWAFSDPPTALP</sequence>
<dbReference type="Proteomes" id="UP000306196">
    <property type="component" value="Unassembled WGS sequence"/>
</dbReference>
<organism evidence="3 4">
    <name type="scientific">Phragmitibacter flavus</name>
    <dbReference type="NCBI Taxonomy" id="2576071"/>
    <lineage>
        <taxon>Bacteria</taxon>
        <taxon>Pseudomonadati</taxon>
        <taxon>Verrucomicrobiota</taxon>
        <taxon>Verrucomicrobiia</taxon>
        <taxon>Verrucomicrobiales</taxon>
        <taxon>Verrucomicrobiaceae</taxon>
        <taxon>Phragmitibacter</taxon>
    </lineage>
</organism>
<dbReference type="InterPro" id="IPR035437">
    <property type="entry name" value="SNase_OB-fold_sf"/>
</dbReference>
<feature type="signal peptide" evidence="2">
    <location>
        <begin position="1"/>
        <end position="32"/>
    </location>
</feature>
<dbReference type="Gene3D" id="2.60.120.260">
    <property type="entry name" value="Galactose-binding domain-like"/>
    <property type="match status" value="1"/>
</dbReference>
<dbReference type="RefSeq" id="WP_138084932.1">
    <property type="nucleotide sequence ID" value="NZ_VAUV01000003.1"/>
</dbReference>
<gene>
    <name evidence="3" type="ORF">FEM03_04170</name>
</gene>
<dbReference type="SUPFAM" id="SSF50199">
    <property type="entry name" value="Staphylococcal nuclease"/>
    <property type="match status" value="1"/>
</dbReference>
<evidence type="ECO:0000256" key="1">
    <source>
        <dbReference type="SAM" id="MobiDB-lite"/>
    </source>
</evidence>
<dbReference type="AlphaFoldDB" id="A0A5R8KHZ6"/>
<keyword evidence="2" id="KW-0732">Signal</keyword>
<feature type="chain" id="PRO_5024457202" evidence="2">
    <location>
        <begin position="33"/>
        <end position="520"/>
    </location>
</feature>
<accession>A0A5R8KHZ6</accession>
<feature type="region of interest" description="Disordered" evidence="1">
    <location>
        <begin position="491"/>
        <end position="520"/>
    </location>
</feature>
<protein>
    <submittedName>
        <fullName evidence="3">Uncharacterized protein</fullName>
    </submittedName>
</protein>
<evidence type="ECO:0000313" key="4">
    <source>
        <dbReference type="Proteomes" id="UP000306196"/>
    </source>
</evidence>
<dbReference type="CDD" id="cd02795">
    <property type="entry name" value="CBM6-CBM35-CBM36_like"/>
    <property type="match status" value="1"/>
</dbReference>